<dbReference type="EMBL" id="FPLD01000025">
    <property type="protein sequence ID" value="SGY87154.1"/>
    <property type="molecule type" value="Genomic_DNA"/>
</dbReference>
<evidence type="ECO:0000313" key="3">
    <source>
        <dbReference type="EMBL" id="SGZ03827.1"/>
    </source>
</evidence>
<dbReference type="Proteomes" id="UP000182660">
    <property type="component" value="Unassembled WGS sequence"/>
</dbReference>
<sequence length="195" mass="20822">MAATAMATIIDFEDVAVTHNTHLIVNSFIANDFVLSRDGNGHIDLGNDEVLYTNNGTQVAFVHNGSFTINVDSISGDTFEISEFDGAEFWRDGKVNASAITLTGVTDLGINVSENFVLDGIFDGRNGVDDFELFTVSNAFQNLVHAEFSGGGAAFSIDNIIGYTASEVPEPSILFLLGVGIAFFVAGRRKIGITD</sequence>
<dbReference type="PATRIC" id="fig|80854.5.peg.1221"/>
<accession>A0A090IGX5</accession>
<organism evidence="2 5">
    <name type="scientific">Moritella viscosa</name>
    <dbReference type="NCBI Taxonomy" id="80854"/>
    <lineage>
        <taxon>Bacteria</taxon>
        <taxon>Pseudomonadati</taxon>
        <taxon>Pseudomonadota</taxon>
        <taxon>Gammaproteobacteria</taxon>
        <taxon>Alteromonadales</taxon>
        <taxon>Moritellaceae</taxon>
        <taxon>Moritella</taxon>
    </lineage>
</organism>
<dbReference type="HOGENOM" id="CLU_1394987_0_0_6"/>
<proteinExistence type="predicted"/>
<reference evidence="2 5" key="2">
    <citation type="submission" date="2016-11" db="EMBL/GenBank/DDBJ databases">
        <authorList>
            <person name="Jaros S."/>
            <person name="Januszkiewicz K."/>
            <person name="Wedrychowicz H."/>
        </authorList>
    </citation>
    <scope>NUCLEOTIDE SEQUENCE [LARGE SCALE GENOMIC DNA]</scope>
    <source>
        <strain evidence="2">NVI 5450</strain>
    </source>
</reference>
<reference evidence="3 4" key="1">
    <citation type="submission" date="2016-11" db="EMBL/GenBank/DDBJ databases">
        <authorList>
            <person name="Klemetsen T."/>
        </authorList>
    </citation>
    <scope>NUCLEOTIDE SEQUENCE [LARGE SCALE GENOMIC DNA]</scope>
    <source>
        <strain evidence="3">MT 2528</strain>
    </source>
</reference>
<dbReference type="EMBL" id="FPLJ01000145">
    <property type="protein sequence ID" value="SGZ03827.1"/>
    <property type="molecule type" value="Genomic_DNA"/>
</dbReference>
<feature type="domain" description="Ice-binding protein C-terminal" evidence="1">
    <location>
        <begin position="168"/>
        <end position="190"/>
    </location>
</feature>
<keyword evidence="4" id="KW-1185">Reference proteome</keyword>
<evidence type="ECO:0000259" key="1">
    <source>
        <dbReference type="Pfam" id="PF07589"/>
    </source>
</evidence>
<gene>
    <name evidence="3" type="ORF">MT2528_4679</name>
    <name evidence="2" type="ORF">NVI5450_0715</name>
</gene>
<evidence type="ECO:0000313" key="4">
    <source>
        <dbReference type="Proteomes" id="UP000182660"/>
    </source>
</evidence>
<dbReference type="KEGG" id="mvs:MVIS_1156"/>
<dbReference type="OrthoDB" id="9182121at2"/>
<dbReference type="Pfam" id="PF07589">
    <property type="entry name" value="PEP-CTERM"/>
    <property type="match status" value="1"/>
</dbReference>
<dbReference type="InterPro" id="IPR013424">
    <property type="entry name" value="Ice-binding_C"/>
</dbReference>
<dbReference type="AlphaFoldDB" id="A0A090IGX5"/>
<evidence type="ECO:0000313" key="2">
    <source>
        <dbReference type="EMBL" id="SGY87154.1"/>
    </source>
</evidence>
<dbReference type="Proteomes" id="UP000183794">
    <property type="component" value="Unassembled WGS sequence"/>
</dbReference>
<protein>
    <submittedName>
        <fullName evidence="2">PEP-CTERM putative exosortase interaction domain protein</fullName>
    </submittedName>
</protein>
<dbReference type="NCBIfam" id="TIGR02595">
    <property type="entry name" value="PEP_CTERM"/>
    <property type="match status" value="1"/>
</dbReference>
<name>A0A090IGX5_9GAMM</name>
<evidence type="ECO:0000313" key="5">
    <source>
        <dbReference type="Proteomes" id="UP000183794"/>
    </source>
</evidence>